<reference evidence="3" key="1">
    <citation type="submission" date="2025-08" db="UniProtKB">
        <authorList>
            <consortium name="RefSeq"/>
        </authorList>
    </citation>
    <scope>IDENTIFICATION</scope>
    <source>
        <tissue evidence="3">Muscle</tissue>
    </source>
</reference>
<feature type="compositionally biased region" description="Basic residues" evidence="1">
    <location>
        <begin position="33"/>
        <end position="43"/>
    </location>
</feature>
<organism evidence="2 3">
    <name type="scientific">Pipra filicauda</name>
    <name type="common">Wire-tailed manakin</name>
    <dbReference type="NCBI Taxonomy" id="649802"/>
    <lineage>
        <taxon>Eukaryota</taxon>
        <taxon>Metazoa</taxon>
        <taxon>Chordata</taxon>
        <taxon>Craniata</taxon>
        <taxon>Vertebrata</taxon>
        <taxon>Euteleostomi</taxon>
        <taxon>Archelosauria</taxon>
        <taxon>Archosauria</taxon>
        <taxon>Dinosauria</taxon>
        <taxon>Saurischia</taxon>
        <taxon>Theropoda</taxon>
        <taxon>Coelurosauria</taxon>
        <taxon>Aves</taxon>
        <taxon>Neognathae</taxon>
        <taxon>Neoaves</taxon>
        <taxon>Telluraves</taxon>
        <taxon>Australaves</taxon>
        <taxon>Passeriformes</taxon>
        <taxon>Pipridae</taxon>
        <taxon>Pipra</taxon>
    </lineage>
</organism>
<dbReference type="AlphaFoldDB" id="A0A7R5KZR0"/>
<dbReference type="Proteomes" id="UP000504627">
    <property type="component" value="Unplaced"/>
</dbReference>
<dbReference type="GeneID" id="120324315"/>
<feature type="region of interest" description="Disordered" evidence="1">
    <location>
        <begin position="1"/>
        <end position="55"/>
    </location>
</feature>
<sequence length="157" mass="16614">MAEYHFQLPPTDGTPLCASLSPKPAVLQPPSRLPKKRPPRRRDHTATEVRRKNFPVSSRYRLFPVGCPGEPHGAQRSQGAAWPPTCRGGGSGAGWDGSEGAEPGSDTAGTPEGTLPGRGGRSERRGRRCYPATALVPLPTGKPGCPGGGKGELRERE</sequence>
<keyword evidence="2" id="KW-1185">Reference proteome</keyword>
<name>A0A7R5KZR0_9PASS</name>
<feature type="region of interest" description="Disordered" evidence="1">
    <location>
        <begin position="67"/>
        <end position="157"/>
    </location>
</feature>
<proteinExistence type="predicted"/>
<dbReference type="RefSeq" id="XP_039242487.1">
    <property type="nucleotide sequence ID" value="XM_039386553.1"/>
</dbReference>
<accession>A0A7R5KZR0</accession>
<evidence type="ECO:0000313" key="3">
    <source>
        <dbReference type="RefSeq" id="XP_039242487.1"/>
    </source>
</evidence>
<evidence type="ECO:0000256" key="1">
    <source>
        <dbReference type="SAM" id="MobiDB-lite"/>
    </source>
</evidence>
<dbReference type="InParanoid" id="A0A7R5KZR0"/>
<protein>
    <submittedName>
        <fullName evidence="3">Translation initiation factor IF-2-like</fullName>
    </submittedName>
</protein>
<evidence type="ECO:0000313" key="2">
    <source>
        <dbReference type="Proteomes" id="UP000504627"/>
    </source>
</evidence>
<gene>
    <name evidence="3" type="primary">LOC120324315</name>
</gene>
<feature type="compositionally biased region" description="Gly residues" evidence="1">
    <location>
        <begin position="87"/>
        <end position="97"/>
    </location>
</feature>